<gene>
    <name evidence="2" type="ORF">AMORRO_LOCUS11081</name>
</gene>
<feature type="region of interest" description="Disordered" evidence="1">
    <location>
        <begin position="333"/>
        <end position="394"/>
    </location>
</feature>
<feature type="compositionally biased region" description="Basic and acidic residues" evidence="1">
    <location>
        <begin position="54"/>
        <end position="64"/>
    </location>
</feature>
<evidence type="ECO:0000256" key="1">
    <source>
        <dbReference type="SAM" id="MobiDB-lite"/>
    </source>
</evidence>
<feature type="non-terminal residue" evidence="2">
    <location>
        <position position="1"/>
    </location>
</feature>
<feature type="compositionally biased region" description="Gly residues" evidence="1">
    <location>
        <begin position="371"/>
        <end position="380"/>
    </location>
</feature>
<protein>
    <submittedName>
        <fullName evidence="2">12766_t:CDS:1</fullName>
    </submittedName>
</protein>
<keyword evidence="3" id="KW-1185">Reference proteome</keyword>
<feature type="non-terminal residue" evidence="2">
    <location>
        <position position="456"/>
    </location>
</feature>
<reference evidence="2" key="1">
    <citation type="submission" date="2021-06" db="EMBL/GenBank/DDBJ databases">
        <authorList>
            <person name="Kallberg Y."/>
            <person name="Tangrot J."/>
            <person name="Rosling A."/>
        </authorList>
    </citation>
    <scope>NUCLEOTIDE SEQUENCE</scope>
    <source>
        <strain evidence="2">CL551</strain>
    </source>
</reference>
<feature type="compositionally biased region" description="Basic residues" evidence="1">
    <location>
        <begin position="65"/>
        <end position="77"/>
    </location>
</feature>
<organism evidence="2 3">
    <name type="scientific">Acaulospora morrowiae</name>
    <dbReference type="NCBI Taxonomy" id="94023"/>
    <lineage>
        <taxon>Eukaryota</taxon>
        <taxon>Fungi</taxon>
        <taxon>Fungi incertae sedis</taxon>
        <taxon>Mucoromycota</taxon>
        <taxon>Glomeromycotina</taxon>
        <taxon>Glomeromycetes</taxon>
        <taxon>Diversisporales</taxon>
        <taxon>Acaulosporaceae</taxon>
        <taxon>Acaulospora</taxon>
    </lineage>
</organism>
<accession>A0A9N9EHA2</accession>
<dbReference type="Proteomes" id="UP000789342">
    <property type="component" value="Unassembled WGS sequence"/>
</dbReference>
<feature type="compositionally biased region" description="Basic and acidic residues" evidence="1">
    <location>
        <begin position="38"/>
        <end position="47"/>
    </location>
</feature>
<dbReference type="EMBL" id="CAJVPV010013362">
    <property type="protein sequence ID" value="CAG8677119.1"/>
    <property type="molecule type" value="Genomic_DNA"/>
</dbReference>
<evidence type="ECO:0000313" key="2">
    <source>
        <dbReference type="EMBL" id="CAG8677119.1"/>
    </source>
</evidence>
<feature type="compositionally biased region" description="Basic and acidic residues" evidence="1">
    <location>
        <begin position="98"/>
        <end position="108"/>
    </location>
</feature>
<feature type="region of interest" description="Disordered" evidence="1">
    <location>
        <begin position="31"/>
        <end position="108"/>
    </location>
</feature>
<dbReference type="AlphaFoldDB" id="A0A9N9EHA2"/>
<proteinExistence type="predicted"/>
<name>A0A9N9EHA2_9GLOM</name>
<evidence type="ECO:0000313" key="3">
    <source>
        <dbReference type="Proteomes" id="UP000789342"/>
    </source>
</evidence>
<comment type="caution">
    <text evidence="2">The sequence shown here is derived from an EMBL/GenBank/DDBJ whole genome shotgun (WGS) entry which is preliminary data.</text>
</comment>
<sequence>KFKDQEDIPYVPKCRDHNIRKERTTRKKLRLEACQPRTKREAFEKAKVALGESEETRKQRERRQYGRSRKGTRKAWRKRDDQQEDEPQSIWYETTLASKEHDDEMRKSRGDLVVTEIRLERGQRGKRTESMERGMMSETFGSSESNQVDGGPTIGIPDKGENRLNGHDKIIPVDTIEPIKKKEGLRVDNGVQKNQYNTIQPTSREPDGNGVMLVPTSDIMITSYDDPEGRSKKENGKLVINGTRYWNTDGLTMKRPKANRDKTEYEMEGEIIFVSMWEPCDPEDSRNDNVTEKESTNDAELDTTVGVPINHQDDGEEVVLVPTSVITIVSCDDSGEHDKKTNRGLVSSGMRHGDTDELTGGRSDTDRVGLGRVGNEGGAGSCEHVETRGTRKQSMATIGEHAPIRVHCAMMITIMTVLMSNRTVLKSESTRIVRHTVRDAPDKQDKDKINQDMKGW</sequence>